<reference evidence="2 3" key="1">
    <citation type="submission" date="2024-11" db="EMBL/GenBank/DDBJ databases">
        <title>Chromosome-level genome assembly of the freshwater bivalve Anodonta woodiana.</title>
        <authorList>
            <person name="Chen X."/>
        </authorList>
    </citation>
    <scope>NUCLEOTIDE SEQUENCE [LARGE SCALE GENOMIC DNA]</scope>
    <source>
        <strain evidence="2">MN2024</strain>
        <tissue evidence="2">Gills</tissue>
    </source>
</reference>
<accession>A0ABD3TJS2</accession>
<feature type="region of interest" description="Disordered" evidence="1">
    <location>
        <begin position="246"/>
        <end position="279"/>
    </location>
</feature>
<feature type="region of interest" description="Disordered" evidence="1">
    <location>
        <begin position="1007"/>
        <end position="1030"/>
    </location>
</feature>
<dbReference type="Proteomes" id="UP001634394">
    <property type="component" value="Unassembled WGS sequence"/>
</dbReference>
<feature type="compositionally biased region" description="Low complexity" evidence="1">
    <location>
        <begin position="387"/>
        <end position="405"/>
    </location>
</feature>
<comment type="caution">
    <text evidence="2">The sequence shown here is derived from an EMBL/GenBank/DDBJ whole genome shotgun (WGS) entry which is preliminary data.</text>
</comment>
<name>A0ABD3TJS2_SINWO</name>
<evidence type="ECO:0000313" key="3">
    <source>
        <dbReference type="Proteomes" id="UP001634394"/>
    </source>
</evidence>
<gene>
    <name evidence="2" type="ORF">ACJMK2_022670</name>
</gene>
<feature type="compositionally biased region" description="Basic and acidic residues" evidence="1">
    <location>
        <begin position="1007"/>
        <end position="1019"/>
    </location>
</feature>
<dbReference type="EMBL" id="JBJQND010000018">
    <property type="protein sequence ID" value="KAL3837304.1"/>
    <property type="molecule type" value="Genomic_DNA"/>
</dbReference>
<proteinExistence type="predicted"/>
<feature type="region of interest" description="Disordered" evidence="1">
    <location>
        <begin position="1095"/>
        <end position="1142"/>
    </location>
</feature>
<dbReference type="AlphaFoldDB" id="A0ABD3TJS2"/>
<keyword evidence="3" id="KW-1185">Reference proteome</keyword>
<evidence type="ECO:0000256" key="1">
    <source>
        <dbReference type="SAM" id="MobiDB-lite"/>
    </source>
</evidence>
<evidence type="ECO:0000313" key="2">
    <source>
        <dbReference type="EMBL" id="KAL3837304.1"/>
    </source>
</evidence>
<protein>
    <submittedName>
        <fullName evidence="2">Uncharacterized protein</fullName>
    </submittedName>
</protein>
<feature type="compositionally biased region" description="Basic residues" evidence="1">
    <location>
        <begin position="1131"/>
        <end position="1142"/>
    </location>
</feature>
<sequence>MSDAGTFAFIDGKLVQLSPSSLMAKTDVPLAAPVSTNPAIVSYTMTPTIPLGAVLSIPWMSGSPAIGVNLHGQPQVPNMVGLVQSNVSSPMQSKLTSNVQKAPVFHQNVVQPGIHSVLSTVPIIQPSIQEGIQQNVAVAPQGVSMVVQNFPPILTQMPGMINQGTINIVNQSPSNYTQAVPTTQHQSMSVEAVMTTQSSVRQTPSPSGLIISSVQSLSKPHISGKQFIYSPDNDCIGVMESLDPKQVGPLGAKKPGNRWRTPTPPNMLSTTKTPPPNMLCKTRNPVQIEPKFTNKDKRSNYLDQKPSDIELMSSVQDQKPNSTPVPQTLFKRVMKSTGESAIICMNLQEKQMNWVELRKVTDDNITDVSQFNVRGPSTQEKEPNLYQHQSTQSKTSQSNQTFSQQPVTVASSHVVSDMCAMNAITDTCRPSSTKSTLSVMPHVDKFNQTGSSSKVLQQASIPLNVFPNLGNQIKNQSAQKLNVIVVQHEDTETKLPNYWGGPNRVINVTSANTSTSIPFSIVSQMGEDLTNQYLISPSSMVPLSTRPKVNQDFTNPSIQVSAGNKSSLLSESQCMLSTSSGTQVTTASKGAQIIVNPSSAHVNPSSTLMNPSSTLVNQSSTLLNQFSTLVNQSSTCVNQSSTCVKQSSTCVNRSSDGQISQQGQILIKPVLAKQDFISTEVAKKSTFNHSLSAGMVSGADKIISHKSVSSTQSSTLASNSKSLENISVRTASESLFSNMYSKPQTDVEKSSKNDAKPGALFKSPVEIANQKVATSTTSMVIPCANFTSEAPYKAPSQTTKNNPLTAVSSSAQVSLKTNVIDLTEETAEFVEMNTSVMATDISGNKGCIENDSLDKRKAKMLPSSSFNCGTKSATEMFVDLTSEEENMPEVERRKIKFTDSSSKLQNKITDKGAIHIDSSTITRQSQEKSGMPKSYIEVDLTGPSSPDQSAVHIFKEIQTNNQCETDTSIDTQSEGISKPTIMVELIDGSKIFAKRVENVTKRLDESTNRLDSAGEKSLESDLAPSTPSPAQNLAQYYLPQPYVKKDMDVQNKADRSFNDCFLSFCSQQEPESSDPLISENDLPVQKHEVKMKDEIADSFSKEKSQRKLKASDRTAKSRKKLGKRSGEKKKCGPKSKRSNRKRLGKSNAYYKYSFCCDTSESEGNYSEYSDSDCLTEMFIDVDRNNDKDDTDSTNVFDSVKIFETRQGIDAGKNVCSLPVQFCRVVLTRIDDQETHNGLLDPDKLCSKKCREAHLKHCVDAP</sequence>
<organism evidence="2 3">
    <name type="scientific">Sinanodonta woodiana</name>
    <name type="common">Chinese pond mussel</name>
    <name type="synonym">Anodonta woodiana</name>
    <dbReference type="NCBI Taxonomy" id="1069815"/>
    <lineage>
        <taxon>Eukaryota</taxon>
        <taxon>Metazoa</taxon>
        <taxon>Spiralia</taxon>
        <taxon>Lophotrochozoa</taxon>
        <taxon>Mollusca</taxon>
        <taxon>Bivalvia</taxon>
        <taxon>Autobranchia</taxon>
        <taxon>Heteroconchia</taxon>
        <taxon>Palaeoheterodonta</taxon>
        <taxon>Unionida</taxon>
        <taxon>Unionoidea</taxon>
        <taxon>Unionidae</taxon>
        <taxon>Unioninae</taxon>
        <taxon>Sinanodonta</taxon>
    </lineage>
</organism>
<feature type="compositionally biased region" description="Basic and acidic residues" evidence="1">
    <location>
        <begin position="1095"/>
        <end position="1115"/>
    </location>
</feature>
<feature type="region of interest" description="Disordered" evidence="1">
    <location>
        <begin position="373"/>
        <end position="405"/>
    </location>
</feature>